<proteinExistence type="predicted"/>
<evidence type="ECO:0000313" key="2">
    <source>
        <dbReference type="Proteomes" id="UP000887578"/>
    </source>
</evidence>
<name>A0A914QLW4_9BILA</name>
<sequence>MVIKVSFTKFSLLFVATVLVEIVVIVKGLLVVVKLDDGEDAFKNAVVVLKIFVVVDIGALEPCVDADCGFDVVEMEEFKKIVVCLVIVFPSPIPPPPLELFVVLVDEEQLLAFPQL</sequence>
<reference evidence="3" key="1">
    <citation type="submission" date="2022-11" db="UniProtKB">
        <authorList>
            <consortium name="WormBaseParasite"/>
        </authorList>
    </citation>
    <scope>IDENTIFICATION</scope>
</reference>
<feature type="transmembrane region" description="Helical" evidence="1">
    <location>
        <begin position="12"/>
        <end position="33"/>
    </location>
</feature>
<keyword evidence="1" id="KW-1133">Transmembrane helix</keyword>
<keyword evidence="1" id="KW-0812">Transmembrane</keyword>
<dbReference type="Proteomes" id="UP000887578">
    <property type="component" value="Unplaced"/>
</dbReference>
<organism evidence="2 3">
    <name type="scientific">Panagrolaimus davidi</name>
    <dbReference type="NCBI Taxonomy" id="227884"/>
    <lineage>
        <taxon>Eukaryota</taxon>
        <taxon>Metazoa</taxon>
        <taxon>Ecdysozoa</taxon>
        <taxon>Nematoda</taxon>
        <taxon>Chromadorea</taxon>
        <taxon>Rhabditida</taxon>
        <taxon>Tylenchina</taxon>
        <taxon>Panagrolaimomorpha</taxon>
        <taxon>Panagrolaimoidea</taxon>
        <taxon>Panagrolaimidae</taxon>
        <taxon>Panagrolaimus</taxon>
    </lineage>
</organism>
<accession>A0A914QLW4</accession>
<keyword evidence="2" id="KW-1185">Reference proteome</keyword>
<evidence type="ECO:0000313" key="3">
    <source>
        <dbReference type="WBParaSite" id="PDA_v2.g28325.t1"/>
    </source>
</evidence>
<dbReference type="WBParaSite" id="PDA_v2.g28325.t1">
    <property type="protein sequence ID" value="PDA_v2.g28325.t1"/>
    <property type="gene ID" value="PDA_v2.g28325"/>
</dbReference>
<evidence type="ECO:0000256" key="1">
    <source>
        <dbReference type="SAM" id="Phobius"/>
    </source>
</evidence>
<protein>
    <submittedName>
        <fullName evidence="3">Transmembrane protein</fullName>
    </submittedName>
</protein>
<dbReference type="AlphaFoldDB" id="A0A914QLW4"/>
<keyword evidence="1" id="KW-0472">Membrane</keyword>